<name>A0A1I4WNR7_9FLAO</name>
<dbReference type="Proteomes" id="UP000182961">
    <property type="component" value="Unassembled WGS sequence"/>
</dbReference>
<dbReference type="eggNOG" id="ENOG5033704">
    <property type="taxonomic scope" value="Bacteria"/>
</dbReference>
<protein>
    <submittedName>
        <fullName evidence="1">Uncharacterized protein</fullName>
    </submittedName>
</protein>
<dbReference type="STRING" id="29536.FLB_09780"/>
<evidence type="ECO:0000313" key="2">
    <source>
        <dbReference type="Proteomes" id="UP000182961"/>
    </source>
</evidence>
<reference evidence="2" key="1">
    <citation type="submission" date="2016-10" db="EMBL/GenBank/DDBJ databases">
        <authorList>
            <person name="Varghese N."/>
            <person name="Submissions S."/>
        </authorList>
    </citation>
    <scope>NUCLEOTIDE SEQUENCE [LARGE SCALE GENOMIC DNA]</scope>
    <source>
        <strain evidence="2">DSM 4002</strain>
    </source>
</reference>
<organism evidence="1 2">
    <name type="scientific">Flavobacterium succinicans</name>
    <dbReference type="NCBI Taxonomy" id="29536"/>
    <lineage>
        <taxon>Bacteria</taxon>
        <taxon>Pseudomonadati</taxon>
        <taxon>Bacteroidota</taxon>
        <taxon>Flavobacteriia</taxon>
        <taxon>Flavobacteriales</taxon>
        <taxon>Flavobacteriaceae</taxon>
        <taxon>Flavobacterium</taxon>
    </lineage>
</organism>
<accession>A0A1I4WNR7</accession>
<dbReference type="AlphaFoldDB" id="A0A1I4WNR7"/>
<sequence>MEKGIPSKMLKKGVYTGIIEQDEDNNFFCGTYLLDYKMALQFKLGDIITIKTIIENPSDKSYDKYPKKSKNFDKANLKPEQ</sequence>
<evidence type="ECO:0000313" key="1">
    <source>
        <dbReference type="EMBL" id="SFN15428.1"/>
    </source>
</evidence>
<keyword evidence="2" id="KW-1185">Reference proteome</keyword>
<proteinExistence type="predicted"/>
<dbReference type="RefSeq" id="WP_024980885.1">
    <property type="nucleotide sequence ID" value="NZ_CBCRUM010000013.1"/>
</dbReference>
<dbReference type="EMBL" id="FOUT01000007">
    <property type="protein sequence ID" value="SFN15428.1"/>
    <property type="molecule type" value="Genomic_DNA"/>
</dbReference>
<gene>
    <name evidence="1" type="ORF">SAMN05444143_10736</name>
</gene>